<dbReference type="Proteomes" id="UP000291832">
    <property type="component" value="Unassembled WGS sequence"/>
</dbReference>
<dbReference type="EMBL" id="SHKI01000003">
    <property type="protein sequence ID" value="RZT66905.1"/>
    <property type="molecule type" value="Genomic_DNA"/>
</dbReference>
<gene>
    <name evidence="2" type="ORF">EV139_1032</name>
</gene>
<keyword evidence="3" id="KW-1185">Reference proteome</keyword>
<feature type="signal peptide" evidence="1">
    <location>
        <begin position="1"/>
        <end position="19"/>
    </location>
</feature>
<organism evidence="2 3">
    <name type="scientific">Leucobacter luti</name>
    <dbReference type="NCBI Taxonomy" id="340320"/>
    <lineage>
        <taxon>Bacteria</taxon>
        <taxon>Bacillati</taxon>
        <taxon>Actinomycetota</taxon>
        <taxon>Actinomycetes</taxon>
        <taxon>Micrococcales</taxon>
        <taxon>Microbacteriaceae</taxon>
        <taxon>Leucobacter</taxon>
    </lineage>
</organism>
<name>A0A4Q7U0N7_9MICO</name>
<accession>A0A4Q7U0N7</accession>
<protein>
    <submittedName>
        <fullName evidence="2">Uncharacterized protein</fullName>
    </submittedName>
</protein>
<evidence type="ECO:0000313" key="2">
    <source>
        <dbReference type="EMBL" id="RZT66905.1"/>
    </source>
</evidence>
<proteinExistence type="predicted"/>
<keyword evidence="1" id="KW-0732">Signal</keyword>
<evidence type="ECO:0000313" key="3">
    <source>
        <dbReference type="Proteomes" id="UP000291832"/>
    </source>
</evidence>
<reference evidence="2 3" key="1">
    <citation type="journal article" date="2015" name="Stand. Genomic Sci.">
        <title>Genomic Encyclopedia of Bacterial and Archaeal Type Strains, Phase III: the genomes of soil and plant-associated and newly described type strains.</title>
        <authorList>
            <person name="Whitman W.B."/>
            <person name="Woyke T."/>
            <person name="Klenk H.P."/>
            <person name="Zhou Y."/>
            <person name="Lilburn T.G."/>
            <person name="Beck B.J."/>
            <person name="De Vos P."/>
            <person name="Vandamme P."/>
            <person name="Eisen J.A."/>
            <person name="Garrity G."/>
            <person name="Hugenholtz P."/>
            <person name="Kyrpides N.C."/>
        </authorList>
    </citation>
    <scope>NUCLEOTIDE SEQUENCE [LARGE SCALE GENOMIC DNA]</scope>
    <source>
        <strain evidence="2 3">RF6</strain>
    </source>
</reference>
<comment type="caution">
    <text evidence="2">The sequence shown here is derived from an EMBL/GenBank/DDBJ whole genome shotgun (WGS) entry which is preliminary data.</text>
</comment>
<sequence>MIAALAGALTLAALFPANAAGDWSRAADPWENAREHIIEDSSSAAPDMRPLPESITLLEQPEEDLFFYAATTEGGGVLLGVVDASGGGVTCGSLADSTEVECGFGFAEPELHGAAWVERAPAAPNGFHHELRFFGSEAEYTAYFAALPESA</sequence>
<dbReference type="AlphaFoldDB" id="A0A4Q7U0N7"/>
<evidence type="ECO:0000256" key="1">
    <source>
        <dbReference type="SAM" id="SignalP"/>
    </source>
</evidence>
<feature type="chain" id="PRO_5039613468" evidence="1">
    <location>
        <begin position="20"/>
        <end position="151"/>
    </location>
</feature>